<dbReference type="InterPro" id="IPR050121">
    <property type="entry name" value="Cytochrome_P450_monoxygenase"/>
</dbReference>
<evidence type="ECO:0000313" key="15">
    <source>
        <dbReference type="EMBL" id="KAK0438306.1"/>
    </source>
</evidence>
<dbReference type="Proteomes" id="UP001175211">
    <property type="component" value="Unassembled WGS sequence"/>
</dbReference>
<dbReference type="GO" id="GO:0016705">
    <property type="term" value="F:oxidoreductase activity, acting on paired donors, with incorporation or reduction of molecular oxygen"/>
    <property type="evidence" value="ECO:0007669"/>
    <property type="project" value="InterPro"/>
</dbReference>
<organism evidence="15 16">
    <name type="scientific">Armillaria tabescens</name>
    <name type="common">Ringless honey mushroom</name>
    <name type="synonym">Agaricus tabescens</name>
    <dbReference type="NCBI Taxonomy" id="1929756"/>
    <lineage>
        <taxon>Eukaryota</taxon>
        <taxon>Fungi</taxon>
        <taxon>Dikarya</taxon>
        <taxon>Basidiomycota</taxon>
        <taxon>Agaricomycotina</taxon>
        <taxon>Agaricomycetes</taxon>
        <taxon>Agaricomycetidae</taxon>
        <taxon>Agaricales</taxon>
        <taxon>Marasmiineae</taxon>
        <taxon>Physalacriaceae</taxon>
        <taxon>Desarmillaria</taxon>
    </lineage>
</organism>
<dbReference type="AlphaFoldDB" id="A0AA39J8V9"/>
<evidence type="ECO:0000313" key="16">
    <source>
        <dbReference type="Proteomes" id="UP001175211"/>
    </source>
</evidence>
<evidence type="ECO:0000256" key="8">
    <source>
        <dbReference type="ARBA" id="ARBA00022989"/>
    </source>
</evidence>
<dbReference type="InterPro" id="IPR036396">
    <property type="entry name" value="Cyt_P450_sf"/>
</dbReference>
<dbReference type="PRINTS" id="PR00465">
    <property type="entry name" value="EP450IV"/>
</dbReference>
<evidence type="ECO:0000256" key="13">
    <source>
        <dbReference type="PIRSR" id="PIRSR602403-1"/>
    </source>
</evidence>
<evidence type="ECO:0000256" key="11">
    <source>
        <dbReference type="ARBA" id="ARBA00023033"/>
    </source>
</evidence>
<keyword evidence="8" id="KW-1133">Transmembrane helix</keyword>
<dbReference type="EMBL" id="JAUEPS010000099">
    <property type="protein sequence ID" value="KAK0438306.1"/>
    <property type="molecule type" value="Genomic_DNA"/>
</dbReference>
<dbReference type="GO" id="GO:0005506">
    <property type="term" value="F:iron ion binding"/>
    <property type="evidence" value="ECO:0007669"/>
    <property type="project" value="InterPro"/>
</dbReference>
<dbReference type="PANTHER" id="PTHR24305:SF166">
    <property type="entry name" value="CYTOCHROME P450 12A4, MITOCHONDRIAL-RELATED"/>
    <property type="match status" value="1"/>
</dbReference>
<sequence length="208" mass="23221">MAHNPSIQRRLHTELIEFEVVHGRKPTLEDLINSSLPYLDAVMQEVMKTKAVPTDISRIAVKDDIIPLQVPLKGTNVYEVKVQAGTLIDIPVRDGINCNPLIWGEDADVFNPDQWIKPGMLPKSVDWVRAQGRVLTFGDGSKVCLGHTFALTEFKIVVSTIVRNFSFAEAEGVILDFYHVGGNTIKQMIRGQEREGAQLPLKVTIFSE</sequence>
<dbReference type="Gene3D" id="1.10.630.10">
    <property type="entry name" value="Cytochrome P450"/>
    <property type="match status" value="1"/>
</dbReference>
<name>A0AA39J8V9_ARMTA</name>
<accession>A0AA39J8V9</accession>
<comment type="caution">
    <text evidence="15">The sequence shown here is derived from an EMBL/GenBank/DDBJ whole genome shotgun (WGS) entry which is preliminary data.</text>
</comment>
<dbReference type="GO" id="GO:0020037">
    <property type="term" value="F:heme binding"/>
    <property type="evidence" value="ECO:0007669"/>
    <property type="project" value="InterPro"/>
</dbReference>
<evidence type="ECO:0000256" key="2">
    <source>
        <dbReference type="ARBA" id="ARBA00004370"/>
    </source>
</evidence>
<proteinExistence type="inferred from homology"/>
<dbReference type="SUPFAM" id="SSF48264">
    <property type="entry name" value="Cytochrome P450"/>
    <property type="match status" value="1"/>
</dbReference>
<comment type="similarity">
    <text evidence="4 14">Belongs to the cytochrome P450 family.</text>
</comment>
<evidence type="ECO:0000256" key="5">
    <source>
        <dbReference type="ARBA" id="ARBA00022617"/>
    </source>
</evidence>
<dbReference type="PRINTS" id="PR00385">
    <property type="entry name" value="P450"/>
</dbReference>
<keyword evidence="12" id="KW-0472">Membrane</keyword>
<dbReference type="GeneID" id="85362109"/>
<comment type="subcellular location">
    <subcellularLocation>
        <location evidence="2">Membrane</location>
    </subcellularLocation>
</comment>
<comment type="cofactor">
    <cofactor evidence="1 13">
        <name>heme</name>
        <dbReference type="ChEBI" id="CHEBI:30413"/>
    </cofactor>
</comment>
<evidence type="ECO:0000256" key="6">
    <source>
        <dbReference type="ARBA" id="ARBA00022692"/>
    </source>
</evidence>
<comment type="pathway">
    <text evidence="3">Secondary metabolite biosynthesis; terpenoid biosynthesis.</text>
</comment>
<evidence type="ECO:0000256" key="9">
    <source>
        <dbReference type="ARBA" id="ARBA00023002"/>
    </source>
</evidence>
<dbReference type="RefSeq" id="XP_060322876.1">
    <property type="nucleotide sequence ID" value="XM_060478561.1"/>
</dbReference>
<gene>
    <name evidence="15" type="ORF">EV420DRAFT_1651520</name>
</gene>
<keyword evidence="5 13" id="KW-0349">Heme</keyword>
<dbReference type="Pfam" id="PF00067">
    <property type="entry name" value="p450"/>
    <property type="match status" value="1"/>
</dbReference>
<reference evidence="15" key="1">
    <citation type="submission" date="2023-06" db="EMBL/GenBank/DDBJ databases">
        <authorList>
            <consortium name="Lawrence Berkeley National Laboratory"/>
            <person name="Ahrendt S."/>
            <person name="Sahu N."/>
            <person name="Indic B."/>
            <person name="Wong-Bajracharya J."/>
            <person name="Merenyi Z."/>
            <person name="Ke H.-M."/>
            <person name="Monk M."/>
            <person name="Kocsube S."/>
            <person name="Drula E."/>
            <person name="Lipzen A."/>
            <person name="Balint B."/>
            <person name="Henrissat B."/>
            <person name="Andreopoulos B."/>
            <person name="Martin F.M."/>
            <person name="Harder C.B."/>
            <person name="Rigling D."/>
            <person name="Ford K.L."/>
            <person name="Foster G.D."/>
            <person name="Pangilinan J."/>
            <person name="Papanicolaou A."/>
            <person name="Barry K."/>
            <person name="LaButti K."/>
            <person name="Viragh M."/>
            <person name="Koriabine M."/>
            <person name="Yan M."/>
            <person name="Riley R."/>
            <person name="Champramary S."/>
            <person name="Plett K.L."/>
            <person name="Tsai I.J."/>
            <person name="Slot J."/>
            <person name="Sipos G."/>
            <person name="Plett J."/>
            <person name="Nagy L.G."/>
            <person name="Grigoriev I.V."/>
        </authorList>
    </citation>
    <scope>NUCLEOTIDE SEQUENCE</scope>
    <source>
        <strain evidence="15">CCBAS 213</strain>
    </source>
</reference>
<keyword evidence="6" id="KW-0812">Transmembrane</keyword>
<dbReference type="GO" id="GO:0016020">
    <property type="term" value="C:membrane"/>
    <property type="evidence" value="ECO:0007669"/>
    <property type="project" value="UniProtKB-SubCell"/>
</dbReference>
<protein>
    <submittedName>
        <fullName evidence="15">Cytochrome P450</fullName>
    </submittedName>
</protein>
<dbReference type="InterPro" id="IPR017972">
    <property type="entry name" value="Cyt_P450_CS"/>
</dbReference>
<evidence type="ECO:0000256" key="10">
    <source>
        <dbReference type="ARBA" id="ARBA00023004"/>
    </source>
</evidence>
<dbReference type="InterPro" id="IPR001128">
    <property type="entry name" value="Cyt_P450"/>
</dbReference>
<evidence type="ECO:0000256" key="3">
    <source>
        <dbReference type="ARBA" id="ARBA00004721"/>
    </source>
</evidence>
<dbReference type="PANTHER" id="PTHR24305">
    <property type="entry name" value="CYTOCHROME P450"/>
    <property type="match status" value="1"/>
</dbReference>
<evidence type="ECO:0000256" key="7">
    <source>
        <dbReference type="ARBA" id="ARBA00022723"/>
    </source>
</evidence>
<dbReference type="GO" id="GO:0004497">
    <property type="term" value="F:monooxygenase activity"/>
    <property type="evidence" value="ECO:0007669"/>
    <property type="project" value="UniProtKB-KW"/>
</dbReference>
<evidence type="ECO:0000256" key="14">
    <source>
        <dbReference type="RuleBase" id="RU000461"/>
    </source>
</evidence>
<feature type="binding site" description="axial binding residue" evidence="13">
    <location>
        <position position="144"/>
    </location>
    <ligand>
        <name>heme</name>
        <dbReference type="ChEBI" id="CHEBI:30413"/>
    </ligand>
    <ligandPart>
        <name>Fe</name>
        <dbReference type="ChEBI" id="CHEBI:18248"/>
    </ligandPart>
</feature>
<dbReference type="InterPro" id="IPR002403">
    <property type="entry name" value="Cyt_P450_E_grp-IV"/>
</dbReference>
<keyword evidence="10 13" id="KW-0408">Iron</keyword>
<keyword evidence="9 14" id="KW-0560">Oxidoreductase</keyword>
<dbReference type="PROSITE" id="PS00086">
    <property type="entry name" value="CYTOCHROME_P450"/>
    <property type="match status" value="1"/>
</dbReference>
<evidence type="ECO:0000256" key="12">
    <source>
        <dbReference type="ARBA" id="ARBA00023136"/>
    </source>
</evidence>
<keyword evidence="11 14" id="KW-0503">Monooxygenase</keyword>
<evidence type="ECO:0000256" key="4">
    <source>
        <dbReference type="ARBA" id="ARBA00010617"/>
    </source>
</evidence>
<keyword evidence="16" id="KW-1185">Reference proteome</keyword>
<keyword evidence="7 13" id="KW-0479">Metal-binding</keyword>
<evidence type="ECO:0000256" key="1">
    <source>
        <dbReference type="ARBA" id="ARBA00001971"/>
    </source>
</evidence>